<accession>A0A194X027</accession>
<reference evidence="2 3" key="1">
    <citation type="submission" date="2015-10" db="EMBL/GenBank/DDBJ databases">
        <title>Full genome of DAOMC 229536 Phialocephala scopiformis, a fungal endophyte of spruce producing the potent anti-insectan compound rugulosin.</title>
        <authorList>
            <consortium name="DOE Joint Genome Institute"/>
            <person name="Walker A.K."/>
            <person name="Frasz S.L."/>
            <person name="Seifert K.A."/>
            <person name="Miller J.D."/>
            <person name="Mondo S.J."/>
            <person name="Labutti K."/>
            <person name="Lipzen A."/>
            <person name="Dockter R."/>
            <person name="Kennedy M."/>
            <person name="Grigoriev I.V."/>
            <person name="Spatafora J.W."/>
        </authorList>
    </citation>
    <scope>NUCLEOTIDE SEQUENCE [LARGE SCALE GENOMIC DNA]</scope>
    <source>
        <strain evidence="2 3">CBS 120377</strain>
    </source>
</reference>
<evidence type="ECO:0000256" key="1">
    <source>
        <dbReference type="SAM" id="MobiDB-lite"/>
    </source>
</evidence>
<feature type="region of interest" description="Disordered" evidence="1">
    <location>
        <begin position="1"/>
        <end position="81"/>
    </location>
</feature>
<feature type="compositionally biased region" description="Polar residues" evidence="1">
    <location>
        <begin position="1"/>
        <end position="16"/>
    </location>
</feature>
<gene>
    <name evidence="2" type="ORF">LY89DRAFT_687601</name>
</gene>
<proteinExistence type="predicted"/>
<name>A0A194X027_MOLSC</name>
<protein>
    <submittedName>
        <fullName evidence="2">Uncharacterized protein</fullName>
    </submittedName>
</protein>
<dbReference type="AlphaFoldDB" id="A0A194X027"/>
<keyword evidence="3" id="KW-1185">Reference proteome</keyword>
<dbReference type="InParanoid" id="A0A194X027"/>
<sequence>MSDQPSSNSQTGSDSVQRGGAGMDKTPANPDGGKPDTPQATTTKAFNPADEPDFAKTKPGNPPHILGNVIEGLTAGTTRSS</sequence>
<dbReference type="RefSeq" id="XP_018067900.1">
    <property type="nucleotide sequence ID" value="XM_018215535.1"/>
</dbReference>
<dbReference type="Proteomes" id="UP000070700">
    <property type="component" value="Unassembled WGS sequence"/>
</dbReference>
<evidence type="ECO:0000313" key="2">
    <source>
        <dbReference type="EMBL" id="KUJ13545.1"/>
    </source>
</evidence>
<organism evidence="2 3">
    <name type="scientific">Mollisia scopiformis</name>
    <name type="common">Conifer needle endophyte fungus</name>
    <name type="synonym">Phialocephala scopiformis</name>
    <dbReference type="NCBI Taxonomy" id="149040"/>
    <lineage>
        <taxon>Eukaryota</taxon>
        <taxon>Fungi</taxon>
        <taxon>Dikarya</taxon>
        <taxon>Ascomycota</taxon>
        <taxon>Pezizomycotina</taxon>
        <taxon>Leotiomycetes</taxon>
        <taxon>Helotiales</taxon>
        <taxon>Mollisiaceae</taxon>
        <taxon>Mollisia</taxon>
    </lineage>
</organism>
<dbReference type="OrthoDB" id="3542153at2759"/>
<dbReference type="KEGG" id="psco:LY89DRAFT_687601"/>
<dbReference type="GeneID" id="28825261"/>
<evidence type="ECO:0000313" key="3">
    <source>
        <dbReference type="Proteomes" id="UP000070700"/>
    </source>
</evidence>
<dbReference type="EMBL" id="KQ947422">
    <property type="protein sequence ID" value="KUJ13545.1"/>
    <property type="molecule type" value="Genomic_DNA"/>
</dbReference>